<dbReference type="Gene3D" id="1.20.120.140">
    <property type="entry name" value="Signal recognition particle SRP54, nucleotide-binding domain"/>
    <property type="match status" value="1"/>
</dbReference>
<protein>
    <recommendedName>
        <fullName evidence="9">Signal recognition particle receptor FtsY</fullName>
        <shortName evidence="9">SRP receptor</shortName>
        <ecNumber evidence="9">3.6.5.4</ecNumber>
    </recommendedName>
</protein>
<dbReference type="SUPFAM" id="SSF52540">
    <property type="entry name" value="P-loop containing nucleoside triphosphate hydrolases"/>
    <property type="match status" value="1"/>
</dbReference>
<dbReference type="InterPro" id="IPR027417">
    <property type="entry name" value="P-loop_NTPase"/>
</dbReference>
<keyword evidence="1 9" id="KW-1003">Cell membrane</keyword>
<dbReference type="SMART" id="SM00382">
    <property type="entry name" value="AAA"/>
    <property type="match status" value="1"/>
</dbReference>
<feature type="binding site" evidence="9">
    <location>
        <begin position="271"/>
        <end position="274"/>
    </location>
    <ligand>
        <name>GTP</name>
        <dbReference type="ChEBI" id="CHEBI:37565"/>
    </ligand>
</feature>
<dbReference type="HAMAP" id="MF_00920">
    <property type="entry name" value="FtsY"/>
    <property type="match status" value="1"/>
</dbReference>
<feature type="binding site" evidence="9">
    <location>
        <begin position="207"/>
        <end position="211"/>
    </location>
    <ligand>
        <name>GTP</name>
        <dbReference type="ChEBI" id="CHEBI:37565"/>
    </ligand>
</feature>
<dbReference type="GO" id="GO:0005047">
    <property type="term" value="F:signal recognition particle binding"/>
    <property type="evidence" value="ECO:0007669"/>
    <property type="project" value="TreeGrafter"/>
</dbReference>
<dbReference type="InterPro" id="IPR036225">
    <property type="entry name" value="SRP/SRP_N"/>
</dbReference>
<dbReference type="GO" id="GO:0006614">
    <property type="term" value="P:SRP-dependent cotranslational protein targeting to membrane"/>
    <property type="evidence" value="ECO:0007669"/>
    <property type="project" value="InterPro"/>
</dbReference>
<keyword evidence="6 9" id="KW-0472">Membrane</keyword>
<dbReference type="InterPro" id="IPR042101">
    <property type="entry name" value="SRP54_N_sf"/>
</dbReference>
<dbReference type="Proteomes" id="UP000297635">
    <property type="component" value="Unassembled WGS sequence"/>
</dbReference>
<evidence type="ECO:0000256" key="6">
    <source>
        <dbReference type="ARBA" id="ARBA00023136"/>
    </source>
</evidence>
<dbReference type="PROSITE" id="PS00300">
    <property type="entry name" value="SRP54"/>
    <property type="match status" value="1"/>
</dbReference>
<evidence type="ECO:0000256" key="8">
    <source>
        <dbReference type="ARBA" id="ARBA00048027"/>
    </source>
</evidence>
<keyword evidence="5 9" id="KW-0342">GTP-binding</keyword>
<dbReference type="RefSeq" id="WP_135471502.1">
    <property type="nucleotide sequence ID" value="NZ_CASJDB010000005.1"/>
</dbReference>
<dbReference type="PANTHER" id="PTHR43134:SF1">
    <property type="entry name" value="SIGNAL RECOGNITION PARTICLE RECEPTOR SUBUNIT ALPHA"/>
    <property type="match status" value="1"/>
</dbReference>
<evidence type="ECO:0000256" key="3">
    <source>
        <dbReference type="ARBA" id="ARBA00022741"/>
    </source>
</evidence>
<evidence type="ECO:0000256" key="4">
    <source>
        <dbReference type="ARBA" id="ARBA00022801"/>
    </source>
</evidence>
<dbReference type="InterPro" id="IPR003593">
    <property type="entry name" value="AAA+_ATPase"/>
</dbReference>
<dbReference type="EC" id="3.6.5.4" evidence="9"/>
<evidence type="ECO:0000259" key="10">
    <source>
        <dbReference type="PROSITE" id="PS00300"/>
    </source>
</evidence>
<feature type="binding site" evidence="9">
    <location>
        <begin position="125"/>
        <end position="132"/>
    </location>
    <ligand>
        <name>GTP</name>
        <dbReference type="ChEBI" id="CHEBI:37565"/>
    </ligand>
</feature>
<keyword evidence="4 9" id="KW-0378">Hydrolase</keyword>
<evidence type="ECO:0000256" key="7">
    <source>
        <dbReference type="ARBA" id="ARBA00023170"/>
    </source>
</evidence>
<dbReference type="SUPFAM" id="SSF47364">
    <property type="entry name" value="Domain of the SRP/SRP receptor G-proteins"/>
    <property type="match status" value="1"/>
</dbReference>
<name>A0A4Z0VB25_9BACT</name>
<organism evidence="11 12">
    <name type="scientific">Duncaniella freteri</name>
    <dbReference type="NCBI Taxonomy" id="2530391"/>
    <lineage>
        <taxon>Bacteria</taxon>
        <taxon>Pseudomonadati</taxon>
        <taxon>Bacteroidota</taxon>
        <taxon>Bacteroidia</taxon>
        <taxon>Bacteroidales</taxon>
        <taxon>Muribaculaceae</taxon>
        <taxon>Duncaniella</taxon>
    </lineage>
</organism>
<dbReference type="Gene3D" id="3.40.50.300">
    <property type="entry name" value="P-loop containing nucleotide triphosphate hydrolases"/>
    <property type="match status" value="1"/>
</dbReference>
<evidence type="ECO:0000313" key="12">
    <source>
        <dbReference type="Proteomes" id="UP000297635"/>
    </source>
</evidence>
<dbReference type="EMBL" id="SJSA01000001">
    <property type="protein sequence ID" value="TGG40490.1"/>
    <property type="molecule type" value="Genomic_DNA"/>
</dbReference>
<evidence type="ECO:0000256" key="1">
    <source>
        <dbReference type="ARBA" id="ARBA00022475"/>
    </source>
</evidence>
<proteinExistence type="inferred from homology"/>
<gene>
    <name evidence="9 11" type="primary">ftsY</name>
    <name evidence="11" type="ORF">EZ315_07290</name>
</gene>
<evidence type="ECO:0000256" key="9">
    <source>
        <dbReference type="HAMAP-Rule" id="MF_00920"/>
    </source>
</evidence>
<reference evidence="11 12" key="1">
    <citation type="submission" date="2019-02" db="EMBL/GenBank/DDBJ databases">
        <title>Isolation and identification of novel species under the genus Muribaculum.</title>
        <authorList>
            <person name="Miyake S."/>
            <person name="Ding Y."/>
            <person name="Low A."/>
            <person name="Soh M."/>
            <person name="Seedorf H."/>
        </authorList>
    </citation>
    <scope>NUCLEOTIDE SEQUENCE [LARGE SCALE GENOMIC DNA]</scope>
    <source>
        <strain evidence="11 12">TLL-A3</strain>
    </source>
</reference>
<dbReference type="SMART" id="SM00963">
    <property type="entry name" value="SRP54_N"/>
    <property type="match status" value="1"/>
</dbReference>
<feature type="domain" description="SRP54-type proteins GTP-binding" evidence="10">
    <location>
        <begin position="292"/>
        <end position="305"/>
    </location>
</feature>
<evidence type="ECO:0000256" key="2">
    <source>
        <dbReference type="ARBA" id="ARBA00022490"/>
    </source>
</evidence>
<comment type="caution">
    <text evidence="11">The sequence shown here is derived from an EMBL/GenBank/DDBJ whole genome shotgun (WGS) entry which is preliminary data.</text>
</comment>
<dbReference type="PANTHER" id="PTHR43134">
    <property type="entry name" value="SIGNAL RECOGNITION PARTICLE RECEPTOR SUBUNIT ALPHA"/>
    <property type="match status" value="1"/>
</dbReference>
<accession>A0A4Z0VB25</accession>
<dbReference type="FunFam" id="3.40.50.300:FF:000053">
    <property type="entry name" value="Signal recognition particle receptor FtsY"/>
    <property type="match status" value="1"/>
</dbReference>
<dbReference type="CDD" id="cd17874">
    <property type="entry name" value="FtsY"/>
    <property type="match status" value="1"/>
</dbReference>
<evidence type="ECO:0000256" key="5">
    <source>
        <dbReference type="ARBA" id="ARBA00023134"/>
    </source>
</evidence>
<dbReference type="Pfam" id="PF02881">
    <property type="entry name" value="SRP54_N"/>
    <property type="match status" value="1"/>
</dbReference>
<comment type="subunit">
    <text evidence="9">Part of the signal recognition particle protein translocation system, which is composed of SRP and FtsY.</text>
</comment>
<dbReference type="FunFam" id="1.20.120.140:FF:000008">
    <property type="entry name" value="Signal recognition particle receptor FtsY"/>
    <property type="match status" value="1"/>
</dbReference>
<dbReference type="SMART" id="SM00962">
    <property type="entry name" value="SRP54"/>
    <property type="match status" value="1"/>
</dbReference>
<evidence type="ECO:0000313" key="11">
    <source>
        <dbReference type="EMBL" id="TGG40490.1"/>
    </source>
</evidence>
<dbReference type="GO" id="GO:0005737">
    <property type="term" value="C:cytoplasm"/>
    <property type="evidence" value="ECO:0007669"/>
    <property type="project" value="UniProtKB-SubCell"/>
</dbReference>
<dbReference type="AlphaFoldDB" id="A0A4Z0VB25"/>
<keyword evidence="3 9" id="KW-0547">Nucleotide-binding</keyword>
<dbReference type="GO" id="GO:0005886">
    <property type="term" value="C:plasma membrane"/>
    <property type="evidence" value="ECO:0007669"/>
    <property type="project" value="UniProtKB-SubCell"/>
</dbReference>
<dbReference type="InterPro" id="IPR013822">
    <property type="entry name" value="Signal_recog_particl_SRP54_hlx"/>
</dbReference>
<dbReference type="InterPro" id="IPR004390">
    <property type="entry name" value="SR_rcpt_FtsY"/>
</dbReference>
<keyword evidence="2 9" id="KW-0963">Cytoplasm</keyword>
<dbReference type="GO" id="GO:0003924">
    <property type="term" value="F:GTPase activity"/>
    <property type="evidence" value="ECO:0007669"/>
    <property type="project" value="UniProtKB-UniRule"/>
</dbReference>
<dbReference type="GeneID" id="82149593"/>
<dbReference type="InterPro" id="IPR000897">
    <property type="entry name" value="SRP54_GTPase_dom"/>
</dbReference>
<dbReference type="GO" id="GO:0005525">
    <property type="term" value="F:GTP binding"/>
    <property type="evidence" value="ECO:0007669"/>
    <property type="project" value="UniProtKB-UniRule"/>
</dbReference>
<keyword evidence="7 9" id="KW-0675">Receptor</keyword>
<comment type="similarity">
    <text evidence="9">Belongs to the GTP-binding SRP family. FtsY subfamily.</text>
</comment>
<comment type="subcellular location">
    <subcellularLocation>
        <location evidence="9">Cell membrane</location>
        <topology evidence="9">Peripheral membrane protein</topology>
        <orientation evidence="9">Cytoplasmic side</orientation>
    </subcellularLocation>
    <subcellularLocation>
        <location evidence="9">Cytoplasm</location>
    </subcellularLocation>
</comment>
<sequence length="322" mass="35081">MGLFDLFSRKKEKKETLDKGLEKTQRGLFDRISHAIAGKSTVDDDVLDNLEEVFVTSDVGVDTTLRIIDRLQARVAKDKYVGASELNRLLCEEISEMLAENGETSSLDDFSLPEGNRPHVIMVVGVNGVGKTTTIGKMAAQFKRAGNKVVLGAADTFRAAAIEQLEEWGRRADVPVVKQKLGADPASVAFDTLQSAIANNADVVIIDTAGRLHNKKGLMDELTKVRNVMQKLIPDAPHEVLLVLDGSTGQNAFEQARQFVAATQVNELAITKLDGTAKGGVVIGISDQFKIPVKYIGLGEKIDDLQVFDKRAFVESLFGEKK</sequence>
<comment type="function">
    <text evidence="9">Involved in targeting and insertion of nascent membrane proteins into the cytoplasmic membrane. Acts as a receptor for the complex formed by the signal recognition particle (SRP) and the ribosome-nascent chain (RNC).</text>
</comment>
<dbReference type="Pfam" id="PF00448">
    <property type="entry name" value="SRP54"/>
    <property type="match status" value="1"/>
</dbReference>
<comment type="catalytic activity">
    <reaction evidence="8 9">
        <text>GTP + H2O = GDP + phosphate + H(+)</text>
        <dbReference type="Rhea" id="RHEA:19669"/>
        <dbReference type="ChEBI" id="CHEBI:15377"/>
        <dbReference type="ChEBI" id="CHEBI:15378"/>
        <dbReference type="ChEBI" id="CHEBI:37565"/>
        <dbReference type="ChEBI" id="CHEBI:43474"/>
        <dbReference type="ChEBI" id="CHEBI:58189"/>
        <dbReference type="EC" id="3.6.5.4"/>
    </reaction>
</comment>
<dbReference type="NCBIfam" id="TIGR00064">
    <property type="entry name" value="ftsY"/>
    <property type="match status" value="1"/>
</dbReference>
<keyword evidence="12" id="KW-1185">Reference proteome</keyword>